<dbReference type="AlphaFoldDB" id="A0AAW9D530"/>
<evidence type="ECO:0000313" key="2">
    <source>
        <dbReference type="Proteomes" id="UP001272137"/>
    </source>
</evidence>
<comment type="caution">
    <text evidence="1">The sequence shown here is derived from an EMBL/GenBank/DDBJ whole genome shotgun (WGS) entry which is preliminary data.</text>
</comment>
<dbReference type="Proteomes" id="UP001272137">
    <property type="component" value="Unassembled WGS sequence"/>
</dbReference>
<organism evidence="1 2">
    <name type="scientific">Burkholderia thailandensis</name>
    <dbReference type="NCBI Taxonomy" id="57975"/>
    <lineage>
        <taxon>Bacteria</taxon>
        <taxon>Pseudomonadati</taxon>
        <taxon>Pseudomonadota</taxon>
        <taxon>Betaproteobacteria</taxon>
        <taxon>Burkholderiales</taxon>
        <taxon>Burkholderiaceae</taxon>
        <taxon>Burkholderia</taxon>
        <taxon>pseudomallei group</taxon>
    </lineage>
</organism>
<name>A0AAW9D530_BURTH</name>
<accession>A0AAW9D530</accession>
<dbReference type="EMBL" id="QXCT01000002">
    <property type="protein sequence ID" value="MDW9257061.1"/>
    <property type="molecule type" value="Genomic_DNA"/>
</dbReference>
<proteinExistence type="predicted"/>
<sequence>MQAVAHNIARNAIGRIRRFAVGGGSGRDRGLGRGGADTTEMSTVARICGERPTPHLGIHAWPLAHRTMRHAV</sequence>
<protein>
    <submittedName>
        <fullName evidence="1">Uncharacterized protein</fullName>
    </submittedName>
</protein>
<gene>
    <name evidence="1" type="ORF">C7S16_1600</name>
</gene>
<reference evidence="1" key="1">
    <citation type="submission" date="2018-08" db="EMBL/GenBank/DDBJ databases">
        <title>Identification of Burkholderia cepacia strains that express a Burkholderia pseudomallei-like capsular polysaccharide.</title>
        <authorList>
            <person name="Burtnick M.N."/>
            <person name="Vongsouvath M."/>
            <person name="Newton P."/>
            <person name="Wuthiekanun V."/>
            <person name="Limmathurotsakul D."/>
            <person name="Brett P.J."/>
            <person name="Chantratita N."/>
            <person name="Dance D.A."/>
        </authorList>
    </citation>
    <scope>NUCLEOTIDE SEQUENCE</scope>
    <source>
        <strain evidence="1">SBXCC001</strain>
    </source>
</reference>
<evidence type="ECO:0000313" key="1">
    <source>
        <dbReference type="EMBL" id="MDW9257061.1"/>
    </source>
</evidence>